<dbReference type="PANTHER" id="PTHR12327:SF0">
    <property type="entry name" value="ALPHA-TUBULIN N-ACETYLTRANSFERASE 1"/>
    <property type="match status" value="1"/>
</dbReference>
<keyword evidence="4" id="KW-0965">Cell junction</keyword>
<comment type="subcellular location">
    <subcellularLocation>
        <location evidence="4">Cytoplasm</location>
    </subcellularLocation>
    <subcellularLocation>
        <location evidence="4">Membrane</location>
        <location evidence="4">Clathrin-coated pit</location>
    </subcellularLocation>
    <subcellularLocation>
        <location evidence="4">Cell junction</location>
        <location evidence="4">Focal adhesion</location>
    </subcellularLocation>
    <subcellularLocation>
        <location evidence="4">Cell projection</location>
        <location evidence="4">Axon</location>
    </subcellularLocation>
    <subcellularLocation>
        <location evidence="4">Cytoplasm</location>
        <location evidence="4">Cytoskeleton</location>
    </subcellularLocation>
    <subcellularLocation>
        <location evidence="4">Cytoplasm</location>
        <location evidence="4">Cytoskeleton</location>
        <location evidence="4">Spindle</location>
    </subcellularLocation>
</comment>
<reference evidence="8" key="1">
    <citation type="submission" date="2025-08" db="UniProtKB">
        <authorList>
            <consortium name="RefSeq"/>
        </authorList>
    </citation>
    <scope>IDENTIFICATION</scope>
</reference>
<feature type="binding site" evidence="4">
    <location>
        <begin position="216"/>
        <end position="229"/>
    </location>
    <ligand>
        <name>acetyl-CoA</name>
        <dbReference type="ChEBI" id="CHEBI:57288"/>
    </ligand>
</feature>
<dbReference type="InterPro" id="IPR038746">
    <property type="entry name" value="Atat"/>
</dbReference>
<protein>
    <recommendedName>
        <fullName evidence="4">Alpha-tubulin N-acetyltransferase 1</fullName>
        <shortName evidence="4">Alpha-TAT</shortName>
        <shortName evidence="4">Alpha-TAT1</shortName>
        <shortName evidence="4">TAT</shortName>
        <ecNumber evidence="4">2.3.1.108</ecNumber>
    </recommendedName>
    <alternativeName>
        <fullName evidence="4">Acetyltransferase mec-17 homolog</fullName>
    </alternativeName>
</protein>
<name>A0ABM1K3P1_GEKJA</name>
<keyword evidence="4" id="KW-0472">Membrane</keyword>
<keyword evidence="3 4" id="KW-0012">Acyltransferase</keyword>
<evidence type="ECO:0000259" key="6">
    <source>
        <dbReference type="PROSITE" id="PS51730"/>
    </source>
</evidence>
<dbReference type="PROSITE" id="PS51730">
    <property type="entry name" value="GNAT_ATAT"/>
    <property type="match status" value="1"/>
</dbReference>
<evidence type="ECO:0000256" key="2">
    <source>
        <dbReference type="ARBA" id="ARBA00023176"/>
    </source>
</evidence>
<dbReference type="Gene3D" id="3.40.630.30">
    <property type="match status" value="1"/>
</dbReference>
<feature type="compositionally biased region" description="Basic and acidic residues" evidence="5">
    <location>
        <begin position="455"/>
        <end position="464"/>
    </location>
</feature>
<comment type="similarity">
    <text evidence="4">Belongs to the acetyltransferase ATAT1 family.</text>
</comment>
<evidence type="ECO:0000313" key="7">
    <source>
        <dbReference type="Proteomes" id="UP000694871"/>
    </source>
</evidence>
<dbReference type="Pfam" id="PF05301">
    <property type="entry name" value="Acetyltransf_16"/>
    <property type="match status" value="1"/>
</dbReference>
<comment type="function">
    <text evidence="4">Specifically acetylates 'Lys-40' in alpha-tubulin on the lumenal side of microtubules. Promotes microtubule destabilization and accelerates microtubule dynamics; this activity may be independent of acetylation activity. Acetylates alpha-tubulin with a slow enzymatic rate, due to a catalytic site that is not optimized for acetyl transfer. Enters the microtubule through each end and diffuses quickly throughout the lumen of microtubules. Acetylates only long/old microtubules because of its slow acetylation rate since it does not have time to act on dynamically unstable microtubules before the enzyme is released. May be involved in neuron development.</text>
</comment>
<feature type="compositionally biased region" description="Basic and acidic residues" evidence="5">
    <location>
        <begin position="427"/>
        <end position="436"/>
    </location>
</feature>
<dbReference type="GeneID" id="107111806"/>
<comment type="catalytic activity">
    <reaction evidence="4">
        <text>L-lysyl-[alpha-tubulin] + acetyl-CoA = N(6)-acetyl-L-lysyl-[alpha-tubulin] + CoA + H(+)</text>
        <dbReference type="Rhea" id="RHEA:15277"/>
        <dbReference type="Rhea" id="RHEA-COMP:11278"/>
        <dbReference type="Rhea" id="RHEA-COMP:11279"/>
        <dbReference type="ChEBI" id="CHEBI:15378"/>
        <dbReference type="ChEBI" id="CHEBI:29969"/>
        <dbReference type="ChEBI" id="CHEBI:57287"/>
        <dbReference type="ChEBI" id="CHEBI:57288"/>
        <dbReference type="ChEBI" id="CHEBI:61930"/>
        <dbReference type="EC" id="2.3.1.108"/>
    </reaction>
</comment>
<dbReference type="PANTHER" id="PTHR12327">
    <property type="entry name" value="ALPHA-TUBULIN N-ACETYLTRANSFERASE 1"/>
    <property type="match status" value="1"/>
</dbReference>
<feature type="compositionally biased region" description="Low complexity" evidence="5">
    <location>
        <begin position="487"/>
        <end position="499"/>
    </location>
</feature>
<comment type="caution">
    <text evidence="4">Lacks conserved residue(s) required for the propagation of feature annotation.</text>
</comment>
<keyword evidence="1 4" id="KW-0808">Transferase</keyword>
<feature type="domain" description="N-acetyltransferase" evidence="6">
    <location>
        <begin position="1"/>
        <end position="282"/>
    </location>
</feature>
<dbReference type="Proteomes" id="UP000694871">
    <property type="component" value="Unplaced"/>
</dbReference>
<dbReference type="CDD" id="cd04301">
    <property type="entry name" value="NAT_SF"/>
    <property type="match status" value="1"/>
</dbReference>
<dbReference type="RefSeq" id="XP_015268328.1">
    <property type="nucleotide sequence ID" value="XM_015412842.1"/>
</dbReference>
<keyword evidence="7" id="KW-1185">Reference proteome</keyword>
<evidence type="ECO:0000256" key="5">
    <source>
        <dbReference type="SAM" id="MobiDB-lite"/>
    </source>
</evidence>
<feature type="binding site" evidence="4">
    <location>
        <begin position="252"/>
        <end position="261"/>
    </location>
    <ligand>
        <name>acetyl-CoA</name>
        <dbReference type="ChEBI" id="CHEBI:57288"/>
    </ligand>
</feature>
<evidence type="ECO:0000256" key="4">
    <source>
        <dbReference type="HAMAP-Rule" id="MF_03130"/>
    </source>
</evidence>
<evidence type="ECO:0000313" key="8">
    <source>
        <dbReference type="RefSeq" id="XP_015268328.1"/>
    </source>
</evidence>
<dbReference type="Gene3D" id="6.20.370.120">
    <property type="match status" value="1"/>
</dbReference>
<evidence type="ECO:0000256" key="3">
    <source>
        <dbReference type="ARBA" id="ARBA00023315"/>
    </source>
</evidence>
<sequence>MEFPFDVDVIFGERITTVDQHLQPSGRRGPGFATTHRVDLQQQLMMIIDEMGKASAKVSQDLGLEVYKGKEVEQQEPLLSSVSHVMLHYAEPNFRCISPSILYSDRQQHSELSAAALEFIASLPALLLMLDLCHGGLSSNPSSAVSTSQENEERRAKVIMSLFTGKEKLDKSSMSFRARTGKGVVIGFLKVGYKKLFVLDRHGAHNEMDPLCVLDFYIHESLQRHGYGKELFHYMLQQERVEPHQLAVDRPSEKLLCFLRKHYSLCDTIPQVNNFVIFQGFFSHRHAPARKLPPKRPEEDIKPYSLSDREFLKEEVEPPWPFNQSRSLTRSSSVGNSPVRGCLKPFLNEQELLKNLRLCPPHSTAHLLMNGEPGDPTSQRRRTRTSPQKDAMMAQKCSYSRFENAALILEDPEERASDSKILLHSPRKAEESESHRSGTATASHSHQLEPAALGHSEDAGHPPEESSCPKMDPQTLAAPERTKSPDASAAALTQSSSQSDPCVAHLSRKQNWYNLVRSPQQIMPMWTVAGGPYEAKRIGHMYLHRNTRPW</sequence>
<feature type="region of interest" description="Disordered" evidence="5">
    <location>
        <begin position="364"/>
        <end position="396"/>
    </location>
</feature>
<keyword evidence="4" id="KW-0966">Cell projection</keyword>
<accession>A0ABM1K3P1</accession>
<feature type="region of interest" description="Disordered" evidence="5">
    <location>
        <begin position="425"/>
        <end position="503"/>
    </location>
</feature>
<dbReference type="HAMAP" id="MF_03130">
    <property type="entry name" value="mec17"/>
    <property type="match status" value="1"/>
</dbReference>
<organism evidence="7 8">
    <name type="scientific">Gekko japonicus</name>
    <name type="common">Schlegel's Japanese gecko</name>
    <dbReference type="NCBI Taxonomy" id="146911"/>
    <lineage>
        <taxon>Eukaryota</taxon>
        <taxon>Metazoa</taxon>
        <taxon>Chordata</taxon>
        <taxon>Craniata</taxon>
        <taxon>Vertebrata</taxon>
        <taxon>Euteleostomi</taxon>
        <taxon>Lepidosauria</taxon>
        <taxon>Squamata</taxon>
        <taxon>Bifurcata</taxon>
        <taxon>Gekkota</taxon>
        <taxon>Gekkonidae</taxon>
        <taxon>Gekkoninae</taxon>
        <taxon>Gekko</taxon>
    </lineage>
</organism>
<keyword evidence="4" id="KW-0206">Cytoskeleton</keyword>
<keyword evidence="2 4" id="KW-0168">Coated pit</keyword>
<keyword evidence="4" id="KW-0963">Cytoplasm</keyword>
<dbReference type="InterPro" id="IPR007965">
    <property type="entry name" value="GNAT_ATAT"/>
</dbReference>
<gene>
    <name evidence="4 8" type="primary">ATAT1</name>
    <name evidence="4" type="synonym">MEC17</name>
</gene>
<proteinExistence type="inferred from homology"/>
<dbReference type="EC" id="2.3.1.108" evidence="4"/>
<evidence type="ECO:0000256" key="1">
    <source>
        <dbReference type="ARBA" id="ARBA00022679"/>
    </source>
</evidence>